<evidence type="ECO:0000256" key="3">
    <source>
        <dbReference type="ARBA" id="ARBA00022553"/>
    </source>
</evidence>
<name>A0A8E7EHF4_9EURY</name>
<comment type="catalytic activity">
    <reaction evidence="1">
        <text>ATP + protein L-histidine = ADP + protein N-phospho-L-histidine.</text>
        <dbReference type="EC" id="2.7.13.3"/>
    </reaction>
</comment>
<proteinExistence type="predicted"/>
<evidence type="ECO:0000259" key="9">
    <source>
        <dbReference type="PROSITE" id="PS50113"/>
    </source>
</evidence>
<dbReference type="GO" id="GO:0004673">
    <property type="term" value="F:protein histidine kinase activity"/>
    <property type="evidence" value="ECO:0007669"/>
    <property type="project" value="UniProtKB-EC"/>
</dbReference>
<evidence type="ECO:0000256" key="1">
    <source>
        <dbReference type="ARBA" id="ARBA00000085"/>
    </source>
</evidence>
<dbReference type="InterPro" id="IPR000014">
    <property type="entry name" value="PAS"/>
</dbReference>
<dbReference type="CDD" id="cd00130">
    <property type="entry name" value="PAS"/>
    <property type="match status" value="2"/>
</dbReference>
<feature type="domain" description="PAS" evidence="8">
    <location>
        <begin position="527"/>
        <end position="548"/>
    </location>
</feature>
<dbReference type="PROSITE" id="PS50112">
    <property type="entry name" value="PAS"/>
    <property type="match status" value="1"/>
</dbReference>
<evidence type="ECO:0000313" key="11">
    <source>
        <dbReference type="Proteomes" id="UP000680656"/>
    </source>
</evidence>
<protein>
    <recommendedName>
        <fullName evidence="2">histidine kinase</fullName>
        <ecNumber evidence="2">2.7.13.3</ecNumber>
    </recommendedName>
</protein>
<dbReference type="Proteomes" id="UP000680656">
    <property type="component" value="Chromosome"/>
</dbReference>
<dbReference type="PANTHER" id="PTHR43304:SF1">
    <property type="entry name" value="PAC DOMAIN-CONTAINING PROTEIN"/>
    <property type="match status" value="1"/>
</dbReference>
<reference evidence="10 11" key="1">
    <citation type="submission" date="2021-05" db="EMBL/GenBank/DDBJ databases">
        <title>A novel Methanospirillum isolate from a pyrite-forming mixed culture.</title>
        <authorList>
            <person name="Bunk B."/>
            <person name="Sproer C."/>
            <person name="Spring S."/>
            <person name="Pester M."/>
        </authorList>
    </citation>
    <scope>NUCLEOTIDE SEQUENCE [LARGE SCALE GENOMIC DNA]</scope>
    <source>
        <strain evidence="10 11">J.3.6.1-F.2.7.3</strain>
    </source>
</reference>
<dbReference type="SUPFAM" id="SSF55785">
    <property type="entry name" value="PYP-like sensor domain (PAS domain)"/>
    <property type="match status" value="2"/>
</dbReference>
<sequence>MGRGWSWYGFFIGFILILILLSPALGIITENSEKPSVILFLHSYHPTYRWTSDITTGFLEAVGDIGPDSRIAIEYLDWKNYQSDESLQLQKEILSYKYGKESVRLIITADDTALQFILNNRETLFPDVPIVFTGLNGYEELHPDTYDKVTGIVTAINPKETLETMISLFPDTTDIWIVSEETESGNEIRRTIHEATKTLSADIVYHDVGNGTVEEIYNQMERLPPHSLIILGNFSRDTAGKVTDISLFAENIAKHSSVPIFILYDFHSGKGTLGGSIISAKHQGTLAGEMAREILNGRNVNEIPMNLNDSTSYVFDAEVLKKYGISENRIPPDSILINKKPEVIDVYFRELVTAIVIIIILACSLVVLLYLMHQRRKTEHLMQTFINTLPGYVFFKDIKGRYQIANQRLLDSFKHDSQELIGSTDEDIFPHQLAEEYQKNDMTVITSKKPLYIEEDVEITPGIRIPHSTRKVPFLDEHGQVIGLIGLSVDISELKKAHHALEESSRKHYNLFELGWEAIFLIEKGTGNILEANSAASEMYGYSHDELLKMRYQELSMTQGIIEKIDNKKPSEVFSIPVTYHIRRDKSSFPVEIVGRFFEWNGKWVFVAAIRDITERIRDQKALQKATEKINLFNYLTRTTINNQLFILRGYLDFAIDVVQNTDAEKYLERSRNAVRAIDRLVIFMKYYQDLGLKPAVWQNVEEVFIYAISHVSMAGITRELAVPGLFIYADPFLEKVFMHLVENSRLHGGNVQIIRIRTEQDGDDLLLIYEDDGVGISPENKEQILSFSLEGKSGIGLILVREILAITGISITETGEYGKGSRFVMRIPKGGYRFEK</sequence>
<dbReference type="InterPro" id="IPR007487">
    <property type="entry name" value="ABC_transpt-TYRBP-like"/>
</dbReference>
<dbReference type="EC" id="2.7.13.3" evidence="2"/>
<dbReference type="KEGG" id="mrtj:KHC33_16785"/>
<evidence type="ECO:0000256" key="2">
    <source>
        <dbReference type="ARBA" id="ARBA00012438"/>
    </source>
</evidence>
<dbReference type="GeneID" id="65098875"/>
<evidence type="ECO:0000259" key="8">
    <source>
        <dbReference type="PROSITE" id="PS50112"/>
    </source>
</evidence>
<dbReference type="NCBIfam" id="TIGR00229">
    <property type="entry name" value="sensory_box"/>
    <property type="match status" value="2"/>
</dbReference>
<feature type="transmembrane region" description="Helical" evidence="6">
    <location>
        <begin position="351"/>
        <end position="372"/>
    </location>
</feature>
<dbReference type="PRINTS" id="PR00344">
    <property type="entry name" value="BCTRLSENSOR"/>
</dbReference>
<evidence type="ECO:0000256" key="5">
    <source>
        <dbReference type="ARBA" id="ARBA00022777"/>
    </source>
</evidence>
<dbReference type="Pfam" id="PF04392">
    <property type="entry name" value="ABC_sub_bind"/>
    <property type="match status" value="1"/>
</dbReference>
<dbReference type="InterPro" id="IPR005467">
    <property type="entry name" value="His_kinase_dom"/>
</dbReference>
<keyword evidence="4" id="KW-0808">Transferase</keyword>
<dbReference type="SMART" id="SM00091">
    <property type="entry name" value="PAS"/>
    <property type="match status" value="2"/>
</dbReference>
<dbReference type="PROSITE" id="PS50113">
    <property type="entry name" value="PAC"/>
    <property type="match status" value="1"/>
</dbReference>
<dbReference type="SUPFAM" id="SSF55874">
    <property type="entry name" value="ATPase domain of HSP90 chaperone/DNA topoisomerase II/histidine kinase"/>
    <property type="match status" value="1"/>
</dbReference>
<dbReference type="InterPro" id="IPR004358">
    <property type="entry name" value="Sig_transdc_His_kin-like_C"/>
</dbReference>
<dbReference type="InterPro" id="IPR052162">
    <property type="entry name" value="Sensor_kinase/Photoreceptor"/>
</dbReference>
<evidence type="ECO:0000256" key="4">
    <source>
        <dbReference type="ARBA" id="ARBA00022679"/>
    </source>
</evidence>
<keyword evidence="6" id="KW-0472">Membrane</keyword>
<dbReference type="RefSeq" id="WP_214419735.1">
    <property type="nucleotide sequence ID" value="NZ_CP075546.1"/>
</dbReference>
<accession>A0A8E7EHF4</accession>
<dbReference type="Pfam" id="PF13426">
    <property type="entry name" value="PAS_9"/>
    <property type="match status" value="1"/>
</dbReference>
<dbReference type="AlphaFoldDB" id="A0A8E7EHF4"/>
<dbReference type="Gene3D" id="3.30.565.10">
    <property type="entry name" value="Histidine kinase-like ATPase, C-terminal domain"/>
    <property type="match status" value="1"/>
</dbReference>
<dbReference type="Pfam" id="PF02518">
    <property type="entry name" value="HATPase_c"/>
    <property type="match status" value="1"/>
</dbReference>
<dbReference type="InterPro" id="IPR003594">
    <property type="entry name" value="HATPase_dom"/>
</dbReference>
<keyword evidence="11" id="KW-1185">Reference proteome</keyword>
<dbReference type="EMBL" id="CP075546">
    <property type="protein sequence ID" value="QVV88932.1"/>
    <property type="molecule type" value="Genomic_DNA"/>
</dbReference>
<dbReference type="InterPro" id="IPR000700">
    <property type="entry name" value="PAS-assoc_C"/>
</dbReference>
<keyword evidence="6" id="KW-1133">Transmembrane helix</keyword>
<dbReference type="InterPro" id="IPR035965">
    <property type="entry name" value="PAS-like_dom_sf"/>
</dbReference>
<evidence type="ECO:0000313" key="10">
    <source>
        <dbReference type="EMBL" id="QVV88932.1"/>
    </source>
</evidence>
<dbReference type="PROSITE" id="PS50109">
    <property type="entry name" value="HIS_KIN"/>
    <property type="match status" value="1"/>
</dbReference>
<dbReference type="InterPro" id="IPR013656">
    <property type="entry name" value="PAS_4"/>
</dbReference>
<dbReference type="SMART" id="SM00387">
    <property type="entry name" value="HATPase_c"/>
    <property type="match status" value="1"/>
</dbReference>
<keyword evidence="5" id="KW-0418">Kinase</keyword>
<keyword evidence="3" id="KW-0597">Phosphoprotein</keyword>
<evidence type="ECO:0000256" key="6">
    <source>
        <dbReference type="SAM" id="Phobius"/>
    </source>
</evidence>
<dbReference type="Gene3D" id="3.30.450.20">
    <property type="entry name" value="PAS domain"/>
    <property type="match status" value="2"/>
</dbReference>
<dbReference type="PANTHER" id="PTHR43304">
    <property type="entry name" value="PHYTOCHROME-LIKE PROTEIN CPH1"/>
    <property type="match status" value="1"/>
</dbReference>
<dbReference type="Pfam" id="PF08448">
    <property type="entry name" value="PAS_4"/>
    <property type="match status" value="1"/>
</dbReference>
<gene>
    <name evidence="10" type="ORF">KHC33_16785</name>
</gene>
<organism evidence="10 11">
    <name type="scientific">Methanospirillum purgamenti</name>
    <dbReference type="NCBI Taxonomy" id="2834276"/>
    <lineage>
        <taxon>Archaea</taxon>
        <taxon>Methanobacteriati</taxon>
        <taxon>Methanobacteriota</taxon>
        <taxon>Stenosarchaea group</taxon>
        <taxon>Methanomicrobia</taxon>
        <taxon>Methanomicrobiales</taxon>
        <taxon>Methanospirillaceae</taxon>
        <taxon>Methanospirillum</taxon>
    </lineage>
</organism>
<feature type="domain" description="Histidine kinase" evidence="7">
    <location>
        <begin position="734"/>
        <end position="832"/>
    </location>
</feature>
<evidence type="ECO:0000259" key="7">
    <source>
        <dbReference type="PROSITE" id="PS50109"/>
    </source>
</evidence>
<dbReference type="Gene3D" id="3.40.50.2300">
    <property type="match status" value="2"/>
</dbReference>
<keyword evidence="6" id="KW-0812">Transmembrane</keyword>
<feature type="domain" description="PAC" evidence="9">
    <location>
        <begin position="451"/>
        <end position="503"/>
    </location>
</feature>
<dbReference type="InterPro" id="IPR036890">
    <property type="entry name" value="HATPase_C_sf"/>
</dbReference>